<gene>
    <name evidence="2" type="ORF">KIN20_031214</name>
</gene>
<dbReference type="EMBL" id="JAHQIW010006655">
    <property type="protein sequence ID" value="KAJ1369687.1"/>
    <property type="molecule type" value="Genomic_DNA"/>
</dbReference>
<feature type="coiled-coil region" evidence="1">
    <location>
        <begin position="62"/>
        <end position="96"/>
    </location>
</feature>
<accession>A0AAD5R4U1</accession>
<keyword evidence="3" id="KW-1185">Reference proteome</keyword>
<evidence type="ECO:0000313" key="3">
    <source>
        <dbReference type="Proteomes" id="UP001196413"/>
    </source>
</evidence>
<sequence>MDHNRRARMFNSRLFPEANRGCGATSSISSEMSSIEEELQKVLKETLNSLAKTLKCRLEPSLEALRSEKLDLENRLQVMQNENERLQRELESMRQLGCGGLGT</sequence>
<evidence type="ECO:0000313" key="2">
    <source>
        <dbReference type="EMBL" id="KAJ1369687.1"/>
    </source>
</evidence>
<name>A0AAD5R4U1_PARTN</name>
<organism evidence="2 3">
    <name type="scientific">Parelaphostrongylus tenuis</name>
    <name type="common">Meningeal worm</name>
    <dbReference type="NCBI Taxonomy" id="148309"/>
    <lineage>
        <taxon>Eukaryota</taxon>
        <taxon>Metazoa</taxon>
        <taxon>Ecdysozoa</taxon>
        <taxon>Nematoda</taxon>
        <taxon>Chromadorea</taxon>
        <taxon>Rhabditida</taxon>
        <taxon>Rhabditina</taxon>
        <taxon>Rhabditomorpha</taxon>
        <taxon>Strongyloidea</taxon>
        <taxon>Metastrongylidae</taxon>
        <taxon>Parelaphostrongylus</taxon>
    </lineage>
</organism>
<reference evidence="2" key="1">
    <citation type="submission" date="2021-06" db="EMBL/GenBank/DDBJ databases">
        <title>Parelaphostrongylus tenuis whole genome reference sequence.</title>
        <authorList>
            <person name="Garwood T.J."/>
            <person name="Larsen P.A."/>
            <person name="Fountain-Jones N.M."/>
            <person name="Garbe J.R."/>
            <person name="Macchietto M.G."/>
            <person name="Kania S.A."/>
            <person name="Gerhold R.W."/>
            <person name="Richards J.E."/>
            <person name="Wolf T.M."/>
        </authorList>
    </citation>
    <scope>NUCLEOTIDE SEQUENCE</scope>
    <source>
        <strain evidence="2">MNPRO001-30</strain>
        <tissue evidence="2">Meninges</tissue>
    </source>
</reference>
<dbReference type="Proteomes" id="UP001196413">
    <property type="component" value="Unassembled WGS sequence"/>
</dbReference>
<dbReference type="AlphaFoldDB" id="A0AAD5R4U1"/>
<evidence type="ECO:0000256" key="1">
    <source>
        <dbReference type="SAM" id="Coils"/>
    </source>
</evidence>
<comment type="caution">
    <text evidence="2">The sequence shown here is derived from an EMBL/GenBank/DDBJ whole genome shotgun (WGS) entry which is preliminary data.</text>
</comment>
<proteinExistence type="predicted"/>
<protein>
    <submittedName>
        <fullName evidence="2">Uncharacterized protein</fullName>
    </submittedName>
</protein>
<keyword evidence="1" id="KW-0175">Coiled coil</keyword>